<organism evidence="2 3">
    <name type="scientific">Scylla paramamosain</name>
    <name type="common">Mud crab</name>
    <dbReference type="NCBI Taxonomy" id="85552"/>
    <lineage>
        <taxon>Eukaryota</taxon>
        <taxon>Metazoa</taxon>
        <taxon>Ecdysozoa</taxon>
        <taxon>Arthropoda</taxon>
        <taxon>Crustacea</taxon>
        <taxon>Multicrustacea</taxon>
        <taxon>Malacostraca</taxon>
        <taxon>Eumalacostraca</taxon>
        <taxon>Eucarida</taxon>
        <taxon>Decapoda</taxon>
        <taxon>Pleocyemata</taxon>
        <taxon>Brachyura</taxon>
        <taxon>Eubrachyura</taxon>
        <taxon>Portunoidea</taxon>
        <taxon>Portunidae</taxon>
        <taxon>Portuninae</taxon>
        <taxon>Scylla</taxon>
    </lineage>
</organism>
<comment type="caution">
    <text evidence="2">The sequence shown here is derived from an EMBL/GenBank/DDBJ whole genome shotgun (WGS) entry which is preliminary data.</text>
</comment>
<feature type="compositionally biased region" description="Polar residues" evidence="1">
    <location>
        <begin position="38"/>
        <end position="55"/>
    </location>
</feature>
<gene>
    <name evidence="2" type="ORF">O3P69_007644</name>
</gene>
<sequence>MHLKNSHLRKEFETSVLYKSPDPLPGPLTQRLAIHASTHTNRQMQSTPYSFIRPSTRTHNHRAPHPPPRYAFLRPPSGVLVPFGALKVPA</sequence>
<reference evidence="2 3" key="1">
    <citation type="submission" date="2023-03" db="EMBL/GenBank/DDBJ databases">
        <title>High-quality genome of Scylla paramamosain provides insights in environmental adaptation.</title>
        <authorList>
            <person name="Zhang L."/>
        </authorList>
    </citation>
    <scope>NUCLEOTIDE SEQUENCE [LARGE SCALE GENOMIC DNA]</scope>
    <source>
        <strain evidence="2">LZ_2023a</strain>
        <tissue evidence="2">Muscle</tissue>
    </source>
</reference>
<evidence type="ECO:0000313" key="2">
    <source>
        <dbReference type="EMBL" id="KAK8404531.1"/>
    </source>
</evidence>
<protein>
    <submittedName>
        <fullName evidence="2">Uncharacterized protein</fullName>
    </submittedName>
</protein>
<dbReference type="Proteomes" id="UP001487740">
    <property type="component" value="Unassembled WGS sequence"/>
</dbReference>
<proteinExistence type="predicted"/>
<evidence type="ECO:0000313" key="3">
    <source>
        <dbReference type="Proteomes" id="UP001487740"/>
    </source>
</evidence>
<name>A0AAW0UYA3_SCYPA</name>
<keyword evidence="3" id="KW-1185">Reference proteome</keyword>
<evidence type="ECO:0000256" key="1">
    <source>
        <dbReference type="SAM" id="MobiDB-lite"/>
    </source>
</evidence>
<accession>A0AAW0UYA3</accession>
<dbReference type="EMBL" id="JARAKH010000004">
    <property type="protein sequence ID" value="KAK8404531.1"/>
    <property type="molecule type" value="Genomic_DNA"/>
</dbReference>
<feature type="region of interest" description="Disordered" evidence="1">
    <location>
        <begin position="38"/>
        <end position="71"/>
    </location>
</feature>
<dbReference type="AlphaFoldDB" id="A0AAW0UYA3"/>